<name>H8KX67_SOLCM</name>
<dbReference type="eggNOG" id="COG1404">
    <property type="taxonomic scope" value="Bacteria"/>
</dbReference>
<dbReference type="PRINTS" id="PR00723">
    <property type="entry name" value="SUBTILISIN"/>
</dbReference>
<dbReference type="KEGG" id="scn:Solca_3389"/>
<dbReference type="CDD" id="cd07483">
    <property type="entry name" value="Peptidases_S8_Subtilisin_Novo-like"/>
    <property type="match status" value="1"/>
</dbReference>
<feature type="chain" id="PRO_5003613489" evidence="6">
    <location>
        <begin position="21"/>
        <end position="535"/>
    </location>
</feature>
<dbReference type="Pfam" id="PF00082">
    <property type="entry name" value="Peptidase_S8"/>
    <property type="match status" value="1"/>
</dbReference>
<evidence type="ECO:0000256" key="6">
    <source>
        <dbReference type="SAM" id="SignalP"/>
    </source>
</evidence>
<feature type="signal peptide" evidence="6">
    <location>
        <begin position="1"/>
        <end position="20"/>
    </location>
</feature>
<accession>H8KX67</accession>
<proteinExistence type="inferred from homology"/>
<dbReference type="Proteomes" id="UP000007590">
    <property type="component" value="Chromosome"/>
</dbReference>
<dbReference type="InterPro" id="IPR036852">
    <property type="entry name" value="Peptidase_S8/S53_dom_sf"/>
</dbReference>
<evidence type="ECO:0000256" key="4">
    <source>
        <dbReference type="ARBA" id="ARBA00022825"/>
    </source>
</evidence>
<feature type="active site" description="Charge relay system" evidence="5">
    <location>
        <position position="456"/>
    </location>
</feature>
<dbReference type="PROSITE" id="PS51892">
    <property type="entry name" value="SUBTILASE"/>
    <property type="match status" value="1"/>
</dbReference>
<dbReference type="InterPro" id="IPR023828">
    <property type="entry name" value="Peptidase_S8_Ser-AS"/>
</dbReference>
<keyword evidence="9" id="KW-1185">Reference proteome</keyword>
<protein>
    <submittedName>
        <fullName evidence="8">Subtilisin-like serine protease</fullName>
    </submittedName>
</protein>
<dbReference type="InterPro" id="IPR051048">
    <property type="entry name" value="Peptidase_S8/S53_subtilisin"/>
</dbReference>
<dbReference type="EMBL" id="CP003349">
    <property type="protein sequence ID" value="AFD08396.1"/>
    <property type="molecule type" value="Genomic_DNA"/>
</dbReference>
<evidence type="ECO:0000256" key="3">
    <source>
        <dbReference type="ARBA" id="ARBA00022801"/>
    </source>
</evidence>
<dbReference type="Gene3D" id="3.40.50.200">
    <property type="entry name" value="Peptidase S8/S53 domain"/>
    <property type="match status" value="2"/>
</dbReference>
<keyword evidence="4 5" id="KW-0720">Serine protease</keyword>
<dbReference type="STRING" id="929556.Solca_3389"/>
<evidence type="ECO:0000313" key="8">
    <source>
        <dbReference type="EMBL" id="AFD08396.1"/>
    </source>
</evidence>
<evidence type="ECO:0000256" key="2">
    <source>
        <dbReference type="ARBA" id="ARBA00022670"/>
    </source>
</evidence>
<dbReference type="HOGENOM" id="CLU_022359_0_0_10"/>
<dbReference type="PANTHER" id="PTHR43399">
    <property type="entry name" value="SUBTILISIN-RELATED"/>
    <property type="match status" value="1"/>
</dbReference>
<evidence type="ECO:0000256" key="5">
    <source>
        <dbReference type="PROSITE-ProRule" id="PRU01240"/>
    </source>
</evidence>
<evidence type="ECO:0000259" key="7">
    <source>
        <dbReference type="Pfam" id="PF00082"/>
    </source>
</evidence>
<comment type="similarity">
    <text evidence="1 5">Belongs to the peptidase S8 family.</text>
</comment>
<evidence type="ECO:0000313" key="9">
    <source>
        <dbReference type="Proteomes" id="UP000007590"/>
    </source>
</evidence>
<dbReference type="GO" id="GO:0006508">
    <property type="term" value="P:proteolysis"/>
    <property type="evidence" value="ECO:0007669"/>
    <property type="project" value="UniProtKB-KW"/>
</dbReference>
<reference evidence="8" key="1">
    <citation type="submission" date="2012-02" db="EMBL/GenBank/DDBJ databases">
        <title>The complete genome of Solitalea canadensis DSM 3403.</title>
        <authorList>
            <consortium name="US DOE Joint Genome Institute (JGI-PGF)"/>
            <person name="Lucas S."/>
            <person name="Copeland A."/>
            <person name="Lapidus A."/>
            <person name="Glavina del Rio T."/>
            <person name="Dalin E."/>
            <person name="Tice H."/>
            <person name="Bruce D."/>
            <person name="Goodwin L."/>
            <person name="Pitluck S."/>
            <person name="Peters L."/>
            <person name="Ovchinnikova G."/>
            <person name="Lu M."/>
            <person name="Kyrpides N."/>
            <person name="Mavromatis K."/>
            <person name="Ivanova N."/>
            <person name="Brettin T."/>
            <person name="Detter J.C."/>
            <person name="Han C."/>
            <person name="Larimer F."/>
            <person name="Land M."/>
            <person name="Hauser L."/>
            <person name="Markowitz V."/>
            <person name="Cheng J.-F."/>
            <person name="Hugenholtz P."/>
            <person name="Woyke T."/>
            <person name="Wu D."/>
            <person name="Spring S."/>
            <person name="Schroeder M."/>
            <person name="Kopitz M."/>
            <person name="Brambilla E."/>
            <person name="Klenk H.-P."/>
            <person name="Eisen J.A."/>
        </authorList>
    </citation>
    <scope>NUCLEOTIDE SEQUENCE</scope>
    <source>
        <strain evidence="8">DSM 3403</strain>
    </source>
</reference>
<organism evidence="8 9">
    <name type="scientific">Solitalea canadensis (strain ATCC 29591 / DSM 3403 / JCM 21819 / LMG 8368 / NBRC 15130 / NCIMB 12057 / USAM 9D)</name>
    <name type="common">Flexibacter canadensis</name>
    <dbReference type="NCBI Taxonomy" id="929556"/>
    <lineage>
        <taxon>Bacteria</taxon>
        <taxon>Pseudomonadati</taxon>
        <taxon>Bacteroidota</taxon>
        <taxon>Sphingobacteriia</taxon>
        <taxon>Sphingobacteriales</taxon>
        <taxon>Sphingobacteriaceae</taxon>
        <taxon>Solitalea</taxon>
    </lineage>
</organism>
<dbReference type="SUPFAM" id="SSF52743">
    <property type="entry name" value="Subtilisin-like"/>
    <property type="match status" value="1"/>
</dbReference>
<dbReference type="OrthoDB" id="9798386at2"/>
<dbReference type="AlphaFoldDB" id="H8KX67"/>
<sequence length="535" mass="58127">MTKTLSISLFALLASSAAFAQAPTQAPDNWFNLDPKLDKVQGVSTEKTYKELLKGKKYQSIVVAVIDGGVDTTHEDLKSVLWKNSKEIPGNGIDDDKNGYIDDVYGWNFIGGKDGRNINHETMELTRLYAPLATKFKDGKPLDASLQPEYEKYLKLKSDYEKEFNETKERYANYEGFLQQLNKINSMLKMQLKVEKLDVATLSKVNTGDENINKLAGNLKNMLEANGSPDLDDQIEKLGEAVDDLKGRLDFGLNTTINERTIVGDDPTNSSERYYGNNDVTGPDAGHGSHVAGIIAAARNNGIGMNGVADHVKIMAVRAVPNGDERDKDVANAIRYAVDNGAKVINMSFGKSYDYDKKAVDEAVKYAASKDVLLIHAAGNDASNNDTVGNYPNKNFISGGSAANWIEVGALSWKSGEESVANFSNYGKKTVDVFAPGVDIYSTVPFSKYKSNSGTSMAAPVVAGIAAVIRSYFPKLTAEQVKTIIVNSTEKFPTLQVVAPGAEDKKQVKFSDLSITGGVVNLYDAVKLAATMSKK</sequence>
<feature type="active site" description="Charge relay system" evidence="5">
    <location>
        <position position="67"/>
    </location>
</feature>
<dbReference type="RefSeq" id="WP_014681619.1">
    <property type="nucleotide sequence ID" value="NC_017770.1"/>
</dbReference>
<dbReference type="PROSITE" id="PS00138">
    <property type="entry name" value="SUBTILASE_SER"/>
    <property type="match status" value="1"/>
</dbReference>
<dbReference type="InterPro" id="IPR000209">
    <property type="entry name" value="Peptidase_S8/S53_dom"/>
</dbReference>
<feature type="active site" description="Charge relay system" evidence="5">
    <location>
        <position position="287"/>
    </location>
</feature>
<feature type="domain" description="Peptidase S8/S53" evidence="7">
    <location>
        <begin position="60"/>
        <end position="490"/>
    </location>
</feature>
<dbReference type="InterPro" id="IPR022398">
    <property type="entry name" value="Peptidase_S8_His-AS"/>
</dbReference>
<gene>
    <name evidence="8" type="ordered locus">Solca_3389</name>
</gene>
<evidence type="ECO:0000256" key="1">
    <source>
        <dbReference type="ARBA" id="ARBA00011073"/>
    </source>
</evidence>
<keyword evidence="6" id="KW-0732">Signal</keyword>
<dbReference type="InterPro" id="IPR015500">
    <property type="entry name" value="Peptidase_S8_subtilisin-rel"/>
</dbReference>
<keyword evidence="3 5" id="KW-0378">Hydrolase</keyword>
<keyword evidence="2 5" id="KW-0645">Protease</keyword>
<dbReference type="InterPro" id="IPR034080">
    <property type="entry name" value="Protease_P7-like_dom"/>
</dbReference>
<dbReference type="GO" id="GO:0004252">
    <property type="term" value="F:serine-type endopeptidase activity"/>
    <property type="evidence" value="ECO:0007669"/>
    <property type="project" value="UniProtKB-UniRule"/>
</dbReference>
<dbReference type="PROSITE" id="PS00137">
    <property type="entry name" value="SUBTILASE_HIS"/>
    <property type="match status" value="1"/>
</dbReference>
<dbReference type="PANTHER" id="PTHR43399:SF4">
    <property type="entry name" value="CELL WALL-ASSOCIATED PROTEASE"/>
    <property type="match status" value="1"/>
</dbReference>